<organism evidence="2 3">
    <name type="scientific">Emiliania huxleyi (strain CCMP1516)</name>
    <dbReference type="NCBI Taxonomy" id="280463"/>
    <lineage>
        <taxon>Eukaryota</taxon>
        <taxon>Haptista</taxon>
        <taxon>Haptophyta</taxon>
        <taxon>Prymnesiophyceae</taxon>
        <taxon>Isochrysidales</taxon>
        <taxon>Noelaerhabdaceae</taxon>
        <taxon>Emiliania</taxon>
    </lineage>
</organism>
<dbReference type="GeneID" id="17251960"/>
<feature type="region of interest" description="Disordered" evidence="1">
    <location>
        <begin position="94"/>
        <end position="127"/>
    </location>
</feature>
<name>A0A0D3I3I3_EMIH1</name>
<accession>A0A0D3I3I3</accession>
<dbReference type="HOGENOM" id="CLU_1698804_0_0_1"/>
<evidence type="ECO:0000256" key="1">
    <source>
        <dbReference type="SAM" id="MobiDB-lite"/>
    </source>
</evidence>
<protein>
    <recommendedName>
        <fullName evidence="4">Syntaxin N-terminal domain-containing protein</fullName>
    </recommendedName>
</protein>
<keyword evidence="3" id="KW-1185">Reference proteome</keyword>
<evidence type="ECO:0000313" key="3">
    <source>
        <dbReference type="Proteomes" id="UP000013827"/>
    </source>
</evidence>
<dbReference type="Proteomes" id="UP000013827">
    <property type="component" value="Unassembled WGS sequence"/>
</dbReference>
<proteinExistence type="predicted"/>
<evidence type="ECO:0008006" key="4">
    <source>
        <dbReference type="Google" id="ProtNLM"/>
    </source>
</evidence>
<sequence length="155" mass="16436">MTLSREKDVLASVCTVASAVERLEAACSRFKALGESSAIGAPADTADLQCSLARGRDQLSALESTLRALHSSRQVVAVAPTPAELQPPCVDVTYSDGGRRVSAAGRDASGRSGGPPPPSPQAYYNAERAQEEAYYNAERAQEEAYYNAEKAQEEV</sequence>
<dbReference type="RefSeq" id="XP_005758247.1">
    <property type="nucleotide sequence ID" value="XM_005758190.1"/>
</dbReference>
<dbReference type="PaxDb" id="2903-EOD05818"/>
<reference evidence="2" key="2">
    <citation type="submission" date="2024-10" db="UniProtKB">
        <authorList>
            <consortium name="EnsemblProtists"/>
        </authorList>
    </citation>
    <scope>IDENTIFICATION</scope>
</reference>
<evidence type="ECO:0000313" key="2">
    <source>
        <dbReference type="EnsemblProtists" id="EOD05818"/>
    </source>
</evidence>
<reference evidence="3" key="1">
    <citation type="journal article" date="2013" name="Nature">
        <title>Pan genome of the phytoplankton Emiliania underpins its global distribution.</title>
        <authorList>
            <person name="Read B.A."/>
            <person name="Kegel J."/>
            <person name="Klute M.J."/>
            <person name="Kuo A."/>
            <person name="Lefebvre S.C."/>
            <person name="Maumus F."/>
            <person name="Mayer C."/>
            <person name="Miller J."/>
            <person name="Monier A."/>
            <person name="Salamov A."/>
            <person name="Young J."/>
            <person name="Aguilar M."/>
            <person name="Claverie J.M."/>
            <person name="Frickenhaus S."/>
            <person name="Gonzalez K."/>
            <person name="Herman E.K."/>
            <person name="Lin Y.C."/>
            <person name="Napier J."/>
            <person name="Ogata H."/>
            <person name="Sarno A.F."/>
            <person name="Shmutz J."/>
            <person name="Schroeder D."/>
            <person name="de Vargas C."/>
            <person name="Verret F."/>
            <person name="von Dassow P."/>
            <person name="Valentin K."/>
            <person name="Van de Peer Y."/>
            <person name="Wheeler G."/>
            <person name="Dacks J.B."/>
            <person name="Delwiche C.F."/>
            <person name="Dyhrman S.T."/>
            <person name="Glockner G."/>
            <person name="John U."/>
            <person name="Richards T."/>
            <person name="Worden A.Z."/>
            <person name="Zhang X."/>
            <person name="Grigoriev I.V."/>
            <person name="Allen A.E."/>
            <person name="Bidle K."/>
            <person name="Borodovsky M."/>
            <person name="Bowler C."/>
            <person name="Brownlee C."/>
            <person name="Cock J.M."/>
            <person name="Elias M."/>
            <person name="Gladyshev V.N."/>
            <person name="Groth M."/>
            <person name="Guda C."/>
            <person name="Hadaegh A."/>
            <person name="Iglesias-Rodriguez M.D."/>
            <person name="Jenkins J."/>
            <person name="Jones B.M."/>
            <person name="Lawson T."/>
            <person name="Leese F."/>
            <person name="Lindquist E."/>
            <person name="Lobanov A."/>
            <person name="Lomsadze A."/>
            <person name="Malik S.B."/>
            <person name="Marsh M.E."/>
            <person name="Mackinder L."/>
            <person name="Mock T."/>
            <person name="Mueller-Roeber B."/>
            <person name="Pagarete A."/>
            <person name="Parker M."/>
            <person name="Probert I."/>
            <person name="Quesneville H."/>
            <person name="Raines C."/>
            <person name="Rensing S.A."/>
            <person name="Riano-Pachon D.M."/>
            <person name="Richier S."/>
            <person name="Rokitta S."/>
            <person name="Shiraiwa Y."/>
            <person name="Soanes D.M."/>
            <person name="van der Giezen M."/>
            <person name="Wahlund T.M."/>
            <person name="Williams B."/>
            <person name="Wilson W."/>
            <person name="Wolfe G."/>
            <person name="Wurch L.L."/>
        </authorList>
    </citation>
    <scope>NUCLEOTIDE SEQUENCE</scope>
</reference>
<dbReference type="EnsemblProtists" id="EOD05818">
    <property type="protein sequence ID" value="EOD05818"/>
    <property type="gene ID" value="EMIHUDRAFT_219940"/>
</dbReference>
<dbReference type="AlphaFoldDB" id="A0A0D3I3I3"/>
<dbReference type="KEGG" id="ehx:EMIHUDRAFT_219940"/>